<dbReference type="GO" id="GO:0016020">
    <property type="term" value="C:membrane"/>
    <property type="evidence" value="ECO:0007669"/>
    <property type="project" value="UniProtKB-SubCell"/>
</dbReference>
<evidence type="ECO:0000313" key="17">
    <source>
        <dbReference type="Proteomes" id="UP001557470"/>
    </source>
</evidence>
<evidence type="ECO:0000259" key="15">
    <source>
        <dbReference type="PROSITE" id="PS51019"/>
    </source>
</evidence>
<dbReference type="CDD" id="cd08760">
    <property type="entry name" value="Cyt_b561_FRRS1_like"/>
    <property type="match status" value="1"/>
</dbReference>
<gene>
    <name evidence="16" type="ORF">UPYG_G00075560</name>
</gene>
<keyword evidence="6" id="KW-0249">Electron transport</keyword>
<dbReference type="InterPro" id="IPR042307">
    <property type="entry name" value="Reeler_sf"/>
</dbReference>
<dbReference type="CDD" id="cd09628">
    <property type="entry name" value="DOMON_SDR_2_like"/>
    <property type="match status" value="1"/>
</dbReference>
<evidence type="ECO:0008006" key="18">
    <source>
        <dbReference type="Google" id="ProtNLM"/>
    </source>
</evidence>
<evidence type="ECO:0000256" key="7">
    <source>
        <dbReference type="ARBA" id="ARBA00022989"/>
    </source>
</evidence>
<dbReference type="Gene3D" id="2.60.40.4060">
    <property type="entry name" value="Reeler domain"/>
    <property type="match status" value="1"/>
</dbReference>
<dbReference type="InterPro" id="IPR005018">
    <property type="entry name" value="DOMON_domain"/>
</dbReference>
<name>A0ABD0XFS7_UMBPY</name>
<evidence type="ECO:0000256" key="5">
    <source>
        <dbReference type="ARBA" id="ARBA00022692"/>
    </source>
</evidence>
<keyword evidence="9 11" id="KW-0472">Membrane</keyword>
<reference evidence="16 17" key="1">
    <citation type="submission" date="2024-06" db="EMBL/GenBank/DDBJ databases">
        <authorList>
            <person name="Pan Q."/>
            <person name="Wen M."/>
            <person name="Jouanno E."/>
            <person name="Zahm M."/>
            <person name="Klopp C."/>
            <person name="Cabau C."/>
            <person name="Louis A."/>
            <person name="Berthelot C."/>
            <person name="Parey E."/>
            <person name="Roest Crollius H."/>
            <person name="Montfort J."/>
            <person name="Robinson-Rechavi M."/>
            <person name="Bouchez O."/>
            <person name="Lampietro C."/>
            <person name="Lopez Roques C."/>
            <person name="Donnadieu C."/>
            <person name="Postlethwait J."/>
            <person name="Bobe J."/>
            <person name="Verreycken H."/>
            <person name="Guiguen Y."/>
        </authorList>
    </citation>
    <scope>NUCLEOTIDE SEQUENCE [LARGE SCALE GENOMIC DNA]</scope>
    <source>
        <strain evidence="16">Up_M1</strain>
        <tissue evidence="16">Testis</tissue>
    </source>
</reference>
<feature type="transmembrane region" description="Helical" evidence="11">
    <location>
        <begin position="572"/>
        <end position="592"/>
    </location>
</feature>
<dbReference type="PROSITE" id="PS50939">
    <property type="entry name" value="CYTOCHROME_B561"/>
    <property type="match status" value="1"/>
</dbReference>
<dbReference type="InterPro" id="IPR051237">
    <property type="entry name" value="Ferric-chelate_Red/DefProt"/>
</dbReference>
<evidence type="ECO:0000256" key="9">
    <source>
        <dbReference type="ARBA" id="ARBA00023136"/>
    </source>
</evidence>
<feature type="transmembrane region" description="Helical" evidence="11">
    <location>
        <begin position="513"/>
        <end position="532"/>
    </location>
</feature>
<dbReference type="AlphaFoldDB" id="A0ABD0XFS7"/>
<feature type="domain" description="DOMON" evidence="13">
    <location>
        <begin position="224"/>
        <end position="340"/>
    </location>
</feature>
<dbReference type="InterPro" id="IPR006593">
    <property type="entry name" value="Cyt_b561/ferric_Rdtase_TM"/>
</dbReference>
<evidence type="ECO:0000259" key="14">
    <source>
        <dbReference type="PROSITE" id="PS50939"/>
    </source>
</evidence>
<sequence>MSGSRKLFVVVVTVLLLKTASGFPNGKVSVACGDMMPLHGHDSSSNPAPYNITVDKLSFNPGDHLTVTLQVDPMSGSTSFKGFLIEARDAGKPAGPAVGSFSLLDPAESQLLQCGRTQGSAVSHTSKSKKTEIQTMWKAPETPPATVQFMATVVQKYKLYWVQLPGPVVSLSGATIVPPSVTTDISTTAVPTPPSILSRPFRSEGCGRRKSCLRDPVGCDPERDPLCFFLSFTPEQHTVLFELSGPSNGYLSFALSLDKWMGNDDAYLCVNNGKTVDIKAAYISGRTHPELASENVLSDMAWRLADGAIQCRFRRDVYLPLQNESRFSLNQSFFLFIAHGRATDGVIHRHDRQPLISTYQSVITGPPEDLAGSRSHLLLKFHGVFMLVAWMTTVTTGVIVARYFKQDWPGTTLVHRALMTLTVLLSSVGFTLSFIYRRGWSGRAGSHPYLGCTVMALCVIQPIMALLRPDKDSPRRNIFNWMHWGNGTIVQIIAVVAIFLGVQQQALLLPNPWSTSILASFVVWGVLVDLLLEFHSRAVIQMAMPVAEDKETILSTHLDKERQRKASQFRKIVLAVFLMGNLGFLSGLINTITNV</sequence>
<comment type="subcellular location">
    <subcellularLocation>
        <location evidence="2">Membrane</location>
        <topology evidence="2">Multi-pass membrane protein</topology>
    </subcellularLocation>
</comment>
<comment type="cofactor">
    <cofactor evidence="1">
        <name>heme b</name>
        <dbReference type="ChEBI" id="CHEBI:60344"/>
    </cofactor>
</comment>
<evidence type="ECO:0000256" key="10">
    <source>
        <dbReference type="ARBA" id="ARBA00023180"/>
    </source>
</evidence>
<keyword evidence="8" id="KW-0408">Iron</keyword>
<evidence type="ECO:0000256" key="12">
    <source>
        <dbReference type="SAM" id="SignalP"/>
    </source>
</evidence>
<keyword evidence="5 11" id="KW-0812">Transmembrane</keyword>
<dbReference type="PROSITE" id="PS50836">
    <property type="entry name" value="DOMON"/>
    <property type="match status" value="1"/>
</dbReference>
<evidence type="ECO:0000256" key="6">
    <source>
        <dbReference type="ARBA" id="ARBA00022982"/>
    </source>
</evidence>
<dbReference type="PROSITE" id="PS51019">
    <property type="entry name" value="REELIN"/>
    <property type="match status" value="1"/>
</dbReference>
<keyword evidence="12" id="KW-0732">Signal</keyword>
<evidence type="ECO:0000256" key="2">
    <source>
        <dbReference type="ARBA" id="ARBA00004141"/>
    </source>
</evidence>
<dbReference type="Pfam" id="PF03188">
    <property type="entry name" value="Cytochrom_B561"/>
    <property type="match status" value="1"/>
</dbReference>
<evidence type="ECO:0000256" key="8">
    <source>
        <dbReference type="ARBA" id="ARBA00023004"/>
    </source>
</evidence>
<dbReference type="Pfam" id="PF03351">
    <property type="entry name" value="DOMON"/>
    <property type="match status" value="1"/>
</dbReference>
<evidence type="ECO:0000259" key="13">
    <source>
        <dbReference type="PROSITE" id="PS50836"/>
    </source>
</evidence>
<dbReference type="FunFam" id="2.60.40.4060:FF:000003">
    <property type="entry name" value="Ferric chelate reductase 1"/>
    <property type="match status" value="1"/>
</dbReference>
<feature type="transmembrane region" description="Helical" evidence="11">
    <location>
        <begin position="383"/>
        <end position="404"/>
    </location>
</feature>
<dbReference type="Pfam" id="PF02014">
    <property type="entry name" value="Reeler"/>
    <property type="match status" value="1"/>
</dbReference>
<dbReference type="SMART" id="SM00664">
    <property type="entry name" value="DoH"/>
    <property type="match status" value="1"/>
</dbReference>
<dbReference type="PANTHER" id="PTHR45828">
    <property type="entry name" value="CYTOCHROME B561/FERRIC REDUCTASE TRANSMEMBRANE"/>
    <property type="match status" value="1"/>
</dbReference>
<dbReference type="Gene3D" id="1.20.120.1770">
    <property type="match status" value="1"/>
</dbReference>
<evidence type="ECO:0000256" key="3">
    <source>
        <dbReference type="ARBA" id="ARBA00009195"/>
    </source>
</evidence>
<feature type="domain" description="Reelin" evidence="15">
    <location>
        <begin position="13"/>
        <end position="184"/>
    </location>
</feature>
<comment type="similarity">
    <text evidence="3">Belongs to the FRRS1 family.</text>
</comment>
<keyword evidence="17" id="KW-1185">Reference proteome</keyword>
<protein>
    <recommendedName>
        <fullName evidence="18">Ferric-chelate reductase 1</fullName>
    </recommendedName>
</protein>
<feature type="transmembrane region" description="Helical" evidence="11">
    <location>
        <begin position="448"/>
        <end position="467"/>
    </location>
</feature>
<dbReference type="CDD" id="cd08544">
    <property type="entry name" value="Reeler"/>
    <property type="match status" value="1"/>
</dbReference>
<feature type="signal peptide" evidence="12">
    <location>
        <begin position="1"/>
        <end position="22"/>
    </location>
</feature>
<comment type="caution">
    <text evidence="16">The sequence shown here is derived from an EMBL/GenBank/DDBJ whole genome shotgun (WGS) entry which is preliminary data.</text>
</comment>
<evidence type="ECO:0000256" key="11">
    <source>
        <dbReference type="SAM" id="Phobius"/>
    </source>
</evidence>
<dbReference type="Proteomes" id="UP001557470">
    <property type="component" value="Unassembled WGS sequence"/>
</dbReference>
<dbReference type="SMART" id="SM00665">
    <property type="entry name" value="B561"/>
    <property type="match status" value="1"/>
</dbReference>
<evidence type="ECO:0000256" key="1">
    <source>
        <dbReference type="ARBA" id="ARBA00001970"/>
    </source>
</evidence>
<evidence type="ECO:0000256" key="4">
    <source>
        <dbReference type="ARBA" id="ARBA00022448"/>
    </source>
</evidence>
<dbReference type="InterPro" id="IPR002861">
    <property type="entry name" value="Reeler_dom"/>
</dbReference>
<proteinExistence type="inferred from homology"/>
<feature type="domain" description="Cytochrome b561" evidence="14">
    <location>
        <begin position="344"/>
        <end position="543"/>
    </location>
</feature>
<feature type="transmembrane region" description="Helical" evidence="11">
    <location>
        <begin position="416"/>
        <end position="436"/>
    </location>
</feature>
<keyword evidence="7 11" id="KW-1133">Transmembrane helix</keyword>
<evidence type="ECO:0000313" key="16">
    <source>
        <dbReference type="EMBL" id="KAL1006697.1"/>
    </source>
</evidence>
<feature type="chain" id="PRO_5044763165" description="Ferric-chelate reductase 1" evidence="12">
    <location>
        <begin position="23"/>
        <end position="595"/>
    </location>
</feature>
<dbReference type="PANTHER" id="PTHR45828:SF3">
    <property type="entry name" value="FERRIC-CHELATE REDUCTASE 1"/>
    <property type="match status" value="1"/>
</dbReference>
<organism evidence="16 17">
    <name type="scientific">Umbra pygmaea</name>
    <name type="common">Eastern mudminnow</name>
    <dbReference type="NCBI Taxonomy" id="75934"/>
    <lineage>
        <taxon>Eukaryota</taxon>
        <taxon>Metazoa</taxon>
        <taxon>Chordata</taxon>
        <taxon>Craniata</taxon>
        <taxon>Vertebrata</taxon>
        <taxon>Euteleostomi</taxon>
        <taxon>Actinopterygii</taxon>
        <taxon>Neopterygii</taxon>
        <taxon>Teleostei</taxon>
        <taxon>Protacanthopterygii</taxon>
        <taxon>Esociformes</taxon>
        <taxon>Umbridae</taxon>
        <taxon>Umbra</taxon>
    </lineage>
</organism>
<keyword evidence="4" id="KW-0813">Transport</keyword>
<accession>A0ABD0XFS7</accession>
<dbReference type="EMBL" id="JAGEUA010000002">
    <property type="protein sequence ID" value="KAL1006697.1"/>
    <property type="molecule type" value="Genomic_DNA"/>
</dbReference>
<feature type="transmembrane region" description="Helical" evidence="11">
    <location>
        <begin position="479"/>
        <end position="501"/>
    </location>
</feature>
<keyword evidence="10" id="KW-0325">Glycoprotein</keyword>